<dbReference type="OrthoDB" id="8168393at2"/>
<reference evidence="2 3" key="1">
    <citation type="submission" date="2019-06" db="EMBL/GenBank/DDBJ databases">
        <title>Genomic Encyclopedia of Type Strains, Phase IV (KMG-V): Genome sequencing to study the core and pangenomes of soil and plant-associated prokaryotes.</title>
        <authorList>
            <person name="Whitman W."/>
        </authorList>
    </citation>
    <scope>NUCLEOTIDE SEQUENCE [LARGE SCALE GENOMIC DNA]</scope>
    <source>
        <strain evidence="2 3">BR 10355</strain>
    </source>
</reference>
<proteinExistence type="predicted"/>
<keyword evidence="3" id="KW-1185">Reference proteome</keyword>
<dbReference type="Proteomes" id="UP000321304">
    <property type="component" value="Unassembled WGS sequence"/>
</dbReference>
<protein>
    <submittedName>
        <fullName evidence="2">Uncharacterized protein</fullName>
    </submittedName>
</protein>
<name>A0A560LCI2_9BRAD</name>
<accession>A0A560LCI2</accession>
<comment type="caution">
    <text evidence="2">The sequence shown here is derived from an EMBL/GenBank/DDBJ whole genome shotgun (WGS) entry which is preliminary data.</text>
</comment>
<evidence type="ECO:0000313" key="2">
    <source>
        <dbReference type="EMBL" id="TWB93062.1"/>
    </source>
</evidence>
<evidence type="ECO:0000256" key="1">
    <source>
        <dbReference type="SAM" id="MobiDB-lite"/>
    </source>
</evidence>
<evidence type="ECO:0000313" key="3">
    <source>
        <dbReference type="Proteomes" id="UP000321304"/>
    </source>
</evidence>
<dbReference type="RefSeq" id="WP_146990130.1">
    <property type="nucleotide sequence ID" value="NZ_VITY01000011.1"/>
</dbReference>
<feature type="region of interest" description="Disordered" evidence="1">
    <location>
        <begin position="387"/>
        <end position="408"/>
    </location>
</feature>
<sequence>MSDSSGGSNEGPGPYQVDKQLYEDFWNWLTWKLPDHRCDGADNAAGDMYDFLQWIHETNRPPMADRIALPSLDIDVRAYAADYIGREVPVIGGFRNRLLNLKDMLRDLNFWNWARERRVMFQGFDGGGPSSLPLDYKDGSSESGSSDRGSSGGFNQGPGPYEADRQLYQDFWNWLTEKLSDRRSRGADIAAGDMHDFLEWIRETNRPPMADRIALASLDTDVRAYAADYIGREVSAIGGFRNRLLNLRDMLRDFEIENWARARGAMFQGFEGAPSSLPLAPAIPSDRERSAANAWIGMPERDFGACVLSDWRGGAAPDILIAELRKSHLLPMLLRPRRVLINGMRYVAAVWPGRGVVTSNNPEGENIILTPGYSELALQPQLRVEPMNEVGPSSSARPADIRPASGGSGGYYQRPNLPDIGTRVGAGWIHGPRVADTVLINALRDFGLLPTWEIPMPCFYIHDEPYTAEQRPDGSVLVMHRPLVR</sequence>
<gene>
    <name evidence="2" type="ORF">FBZ93_111101</name>
</gene>
<dbReference type="EMBL" id="VITY01000011">
    <property type="protein sequence ID" value="TWB93062.1"/>
    <property type="molecule type" value="Genomic_DNA"/>
</dbReference>
<feature type="region of interest" description="Disordered" evidence="1">
    <location>
        <begin position="132"/>
        <end position="159"/>
    </location>
</feature>
<dbReference type="AlphaFoldDB" id="A0A560LCI2"/>
<organism evidence="2 3">
    <name type="scientific">Bradyrhizobium macuxiense</name>
    <dbReference type="NCBI Taxonomy" id="1755647"/>
    <lineage>
        <taxon>Bacteria</taxon>
        <taxon>Pseudomonadati</taxon>
        <taxon>Pseudomonadota</taxon>
        <taxon>Alphaproteobacteria</taxon>
        <taxon>Hyphomicrobiales</taxon>
        <taxon>Nitrobacteraceae</taxon>
        <taxon>Bradyrhizobium</taxon>
    </lineage>
</organism>